<dbReference type="GO" id="GO:0050545">
    <property type="term" value="F:sulfopyruvate decarboxylase activity"/>
    <property type="evidence" value="ECO:0007669"/>
    <property type="project" value="TreeGrafter"/>
</dbReference>
<dbReference type="PANTHER" id="PTHR37311:SF1">
    <property type="entry name" value="2-PHOSPHOSULFOLACTATE PHOSPHATASE-RELATED"/>
    <property type="match status" value="1"/>
</dbReference>
<reference evidence="9 10" key="1">
    <citation type="submission" date="2018-04" db="EMBL/GenBank/DDBJ databases">
        <authorList>
            <person name="Go L.Y."/>
            <person name="Mitchell J.A."/>
        </authorList>
    </citation>
    <scope>NUCLEOTIDE SEQUENCE [LARGE SCALE GENOMIC DNA]</scope>
    <source>
        <strain evidence="9">ULC066bin1</strain>
    </source>
</reference>
<dbReference type="HAMAP" id="MF_00490">
    <property type="entry name" value="ComB"/>
    <property type="match status" value="1"/>
</dbReference>
<comment type="caution">
    <text evidence="9">The sequence shown here is derived from an EMBL/GenBank/DDBJ whole genome shotgun (WGS) entry which is preliminary data.</text>
</comment>
<dbReference type="GO" id="GO:0050532">
    <property type="term" value="F:2-phosphosulfolactate phosphatase activity"/>
    <property type="evidence" value="ECO:0007669"/>
    <property type="project" value="UniProtKB-UniRule"/>
</dbReference>
<dbReference type="Gene3D" id="3.90.1560.10">
    <property type="entry name" value="ComB-like"/>
    <property type="match status" value="1"/>
</dbReference>
<organism evidence="9 10">
    <name type="scientific">Pseudanabaena frigida</name>
    <dbReference type="NCBI Taxonomy" id="945775"/>
    <lineage>
        <taxon>Bacteria</taxon>
        <taxon>Bacillati</taxon>
        <taxon>Cyanobacteriota</taxon>
        <taxon>Cyanophyceae</taxon>
        <taxon>Pseudanabaenales</taxon>
        <taxon>Pseudanabaenaceae</taxon>
        <taxon>Pseudanabaena</taxon>
    </lineage>
</organism>
<evidence type="ECO:0000256" key="2">
    <source>
        <dbReference type="ARBA" id="ARBA00009997"/>
    </source>
</evidence>
<dbReference type="PANTHER" id="PTHR37311">
    <property type="entry name" value="2-PHOSPHOSULFOLACTATE PHOSPHATASE-RELATED"/>
    <property type="match status" value="1"/>
</dbReference>
<accession>A0A2W4VVH2</accession>
<evidence type="ECO:0000313" key="9">
    <source>
        <dbReference type="EMBL" id="PZO36386.1"/>
    </source>
</evidence>
<protein>
    <recommendedName>
        <fullName evidence="4 8">Probable 2-phosphosulfolactate phosphatase</fullName>
        <ecNumber evidence="3 8">3.1.3.71</ecNumber>
    </recommendedName>
</protein>
<evidence type="ECO:0000256" key="8">
    <source>
        <dbReference type="HAMAP-Rule" id="MF_00490"/>
    </source>
</evidence>
<comment type="catalytic activity">
    <reaction evidence="7 8">
        <text>(2R)-O-phospho-3-sulfolactate + H2O = (2R)-3-sulfolactate + phosphate</text>
        <dbReference type="Rhea" id="RHEA:23416"/>
        <dbReference type="ChEBI" id="CHEBI:15377"/>
        <dbReference type="ChEBI" id="CHEBI:15597"/>
        <dbReference type="ChEBI" id="CHEBI:43474"/>
        <dbReference type="ChEBI" id="CHEBI:58738"/>
        <dbReference type="EC" id="3.1.3.71"/>
    </reaction>
</comment>
<dbReference type="EC" id="3.1.3.71" evidence="3 8"/>
<dbReference type="GO" id="GO:0000287">
    <property type="term" value="F:magnesium ion binding"/>
    <property type="evidence" value="ECO:0007669"/>
    <property type="project" value="UniProtKB-UniRule"/>
</dbReference>
<evidence type="ECO:0000313" key="10">
    <source>
        <dbReference type="Proteomes" id="UP000249467"/>
    </source>
</evidence>
<evidence type="ECO:0000256" key="1">
    <source>
        <dbReference type="ARBA" id="ARBA00001946"/>
    </source>
</evidence>
<dbReference type="SUPFAM" id="SSF142823">
    <property type="entry name" value="ComB-like"/>
    <property type="match status" value="1"/>
</dbReference>
<dbReference type="NCBIfam" id="NF002056">
    <property type="entry name" value="PRK00886.1-5"/>
    <property type="match status" value="1"/>
</dbReference>
<comment type="similarity">
    <text evidence="2 8">Belongs to the ComB family.</text>
</comment>
<gene>
    <name evidence="8" type="primary">comB</name>
    <name evidence="9" type="ORF">DCF19_21540</name>
</gene>
<evidence type="ECO:0000256" key="3">
    <source>
        <dbReference type="ARBA" id="ARBA00012953"/>
    </source>
</evidence>
<dbReference type="Proteomes" id="UP000249467">
    <property type="component" value="Unassembled WGS sequence"/>
</dbReference>
<evidence type="ECO:0000256" key="5">
    <source>
        <dbReference type="ARBA" id="ARBA00022801"/>
    </source>
</evidence>
<evidence type="ECO:0000256" key="6">
    <source>
        <dbReference type="ARBA" id="ARBA00022842"/>
    </source>
</evidence>
<evidence type="ECO:0000256" key="7">
    <source>
        <dbReference type="ARBA" id="ARBA00033711"/>
    </source>
</evidence>
<keyword evidence="6 8" id="KW-0460">Magnesium</keyword>
<evidence type="ECO:0000256" key="4">
    <source>
        <dbReference type="ARBA" id="ARBA00021948"/>
    </source>
</evidence>
<dbReference type="Pfam" id="PF04029">
    <property type="entry name" value="2-ph_phosp"/>
    <property type="match status" value="1"/>
</dbReference>
<dbReference type="InterPro" id="IPR036702">
    <property type="entry name" value="ComB-like_sf"/>
</dbReference>
<dbReference type="EMBL" id="QBML01000041">
    <property type="protein sequence ID" value="PZO36386.1"/>
    <property type="molecule type" value="Genomic_DNA"/>
</dbReference>
<dbReference type="AlphaFoldDB" id="A0A2W4VVH2"/>
<name>A0A2W4VVH2_9CYAN</name>
<sequence>MKIFVYHTPELVPAEGSPDCAIAVDILRATTTIATALAAGAEGVQVFSDLDELMRVSESHPPELRIRVGERGGKTVEGCDLGNSPFDFTPEVVKGKRIFMSTTNGTRSLQKVQSAKSVLACAMINLGSVLKYLRETKPETVWIVGSGWEGSYSLEDTACAGAIAANLEDEADFGNDEAVAAATLYKAWKGEVEELFYQASHGKRLLNLDCAEDIAYCAKIDVVDVLPKQSSAGLLVAA</sequence>
<dbReference type="FunFam" id="3.90.1560.10:FF:000001">
    <property type="entry name" value="Probable 2-phosphosulfolactate phosphatase"/>
    <property type="match status" value="1"/>
</dbReference>
<keyword evidence="5 8" id="KW-0378">Hydrolase</keyword>
<comment type="cofactor">
    <cofactor evidence="1 8">
        <name>Mg(2+)</name>
        <dbReference type="ChEBI" id="CHEBI:18420"/>
    </cofactor>
</comment>
<reference evidence="9 10" key="2">
    <citation type="submission" date="2018-06" db="EMBL/GenBank/DDBJ databases">
        <title>Metagenomic assembly of (sub)arctic Cyanobacteria and their associated microbiome from non-axenic cultures.</title>
        <authorList>
            <person name="Baurain D."/>
        </authorList>
    </citation>
    <scope>NUCLEOTIDE SEQUENCE [LARGE SCALE GENOMIC DNA]</scope>
    <source>
        <strain evidence="9">ULC066bin1</strain>
    </source>
</reference>
<dbReference type="InterPro" id="IPR005238">
    <property type="entry name" value="ComB-like"/>
</dbReference>
<proteinExistence type="inferred from homology"/>